<organism evidence="5 6">
    <name type="scientific">Parashewanella curva</name>
    <dbReference type="NCBI Taxonomy" id="2338552"/>
    <lineage>
        <taxon>Bacteria</taxon>
        <taxon>Pseudomonadati</taxon>
        <taxon>Pseudomonadota</taxon>
        <taxon>Gammaproteobacteria</taxon>
        <taxon>Alteromonadales</taxon>
        <taxon>Shewanellaceae</taxon>
        <taxon>Parashewanella</taxon>
    </lineage>
</organism>
<keyword evidence="2" id="KW-0645">Protease</keyword>
<dbReference type="SUPFAM" id="SSF53187">
    <property type="entry name" value="Zn-dependent exopeptidases"/>
    <property type="match status" value="1"/>
</dbReference>
<dbReference type="AlphaFoldDB" id="A0A3L8PU01"/>
<proteinExistence type="predicted"/>
<dbReference type="OrthoDB" id="9785840at2"/>
<dbReference type="Gene3D" id="3.40.630.40">
    <property type="entry name" value="Zn-dependent exopeptidases"/>
    <property type="match status" value="1"/>
</dbReference>
<dbReference type="InterPro" id="IPR012656">
    <property type="entry name" value="CHP02421_QEGLA"/>
</dbReference>
<accession>A0A3L8PU01</accession>
<dbReference type="Pfam" id="PF08014">
    <property type="entry name" value="MATCAP"/>
    <property type="match status" value="1"/>
</dbReference>
<dbReference type="InterPro" id="IPR007709">
    <property type="entry name" value="N-FG_amidohydro"/>
</dbReference>
<name>A0A3L8PU01_9GAMM</name>
<sequence length="670" mass="76656">MQKLSEAEIIAKLQARQTFECQIKDGSFYIKVDAYVPTICTAIHAGSQFREALKRKCLLNQDERYYEEDPHTDQFIQALPITLIGNDSRYEYDLNRPLASCVYNTAWGKKVWTKNLTTSERKVSTAKHQQFYRVLDELIKQIELQFGAAILFDIHSYNGIRKGESSPVFNIGTEQINLERWRPMVDKSLLLLSQISLPNLQTTAEENAVFWGRGYMISHVNSRFQNTLVLPLEVKKIYMNELNGEAFPIVIQELSSQLKDVISDISAQFMRRYTFKKRVQKSVIQGETLEPAVLKLDKELYALAKGLDTLHYINPINAESEKRKFLKSKASYRPNFHYRQLELDPYAFREKLYRLSINEIRDPKIQQLYRDVINMLSDKASLLAHIGKPNFLYESLKYYGEPHELDEKNAAFILHAAPFQEDELKSFDSIKLASAFHKQALDWGMNCKIEPSNKIVAAAMVSNARKAVLISKSAKLTQTEANALLHHELGVHMATTLNALNCPLKVFSIGLPKNTFTQEGLAILNEYQSGNMTLARLRTLALRVIAVKDMLKNNDFRHTFNLLKEEYQASDQQAYTTTLRVYRGGGFTKDYLYLSGVSRALTLQSQQDISNLYIGKTGFDYLEVLNEMVSRNLIIAPKFVPDHLTNPINTNPVLDYIMDCIASHQIGKVA</sequence>
<dbReference type="Proteomes" id="UP000281474">
    <property type="component" value="Unassembled WGS sequence"/>
</dbReference>
<evidence type="ECO:0000256" key="2">
    <source>
        <dbReference type="ARBA" id="ARBA00022670"/>
    </source>
</evidence>
<comment type="caution">
    <text evidence="5">The sequence shown here is derived from an EMBL/GenBank/DDBJ whole genome shotgun (WGS) entry which is preliminary data.</text>
</comment>
<evidence type="ECO:0000256" key="4">
    <source>
        <dbReference type="ARBA" id="ARBA00023049"/>
    </source>
</evidence>
<dbReference type="PANTHER" id="PTHR31817:SF0">
    <property type="entry name" value="CHROMOSOME UNDETERMINED SCAFFOLD_67, WHOLE GENOME SHOTGUN SEQUENCE"/>
    <property type="match status" value="1"/>
</dbReference>
<gene>
    <name evidence="5" type="ORF">D5018_20185</name>
</gene>
<protein>
    <submittedName>
        <fullName evidence="5">Flavohemoglobin expression-modulating QEGLA motif protein</fullName>
    </submittedName>
</protein>
<evidence type="ECO:0000313" key="6">
    <source>
        <dbReference type="Proteomes" id="UP000281474"/>
    </source>
</evidence>
<dbReference type="PANTHER" id="PTHR31817">
    <property type="match status" value="1"/>
</dbReference>
<keyword evidence="6" id="KW-1185">Reference proteome</keyword>
<dbReference type="GO" id="GO:0080164">
    <property type="term" value="P:regulation of nitric oxide metabolic process"/>
    <property type="evidence" value="ECO:0007669"/>
    <property type="project" value="TreeGrafter"/>
</dbReference>
<keyword evidence="4" id="KW-0482">Metalloprotease</keyword>
<evidence type="ECO:0000256" key="1">
    <source>
        <dbReference type="ARBA" id="ARBA00001947"/>
    </source>
</evidence>
<dbReference type="RefSeq" id="WP_121840782.1">
    <property type="nucleotide sequence ID" value="NZ_ML014872.1"/>
</dbReference>
<dbReference type="GO" id="GO:0008237">
    <property type="term" value="F:metallopeptidase activity"/>
    <property type="evidence" value="ECO:0007669"/>
    <property type="project" value="UniProtKB-KW"/>
</dbReference>
<dbReference type="InterPro" id="IPR012548">
    <property type="entry name" value="MATCAP"/>
</dbReference>
<dbReference type="NCBIfam" id="TIGR02421">
    <property type="entry name" value="QEGLA"/>
    <property type="match status" value="1"/>
</dbReference>
<dbReference type="GO" id="GO:0006508">
    <property type="term" value="P:proteolysis"/>
    <property type="evidence" value="ECO:0007669"/>
    <property type="project" value="UniProtKB-KW"/>
</dbReference>
<reference evidence="5 6" key="1">
    <citation type="submission" date="2018-09" db="EMBL/GenBank/DDBJ databases">
        <title>Phylogeny of the Shewanellaceae, and recommendation for two new genera, Pseudoshewanella and Parashewanella.</title>
        <authorList>
            <person name="Wang G."/>
        </authorList>
    </citation>
    <scope>NUCLEOTIDE SEQUENCE [LARGE SCALE GENOMIC DNA]</scope>
    <source>
        <strain evidence="5 6">C51</strain>
    </source>
</reference>
<evidence type="ECO:0000313" key="5">
    <source>
        <dbReference type="EMBL" id="RLV57888.1"/>
    </source>
</evidence>
<dbReference type="Pfam" id="PF05013">
    <property type="entry name" value="FGase"/>
    <property type="match status" value="1"/>
</dbReference>
<evidence type="ECO:0000256" key="3">
    <source>
        <dbReference type="ARBA" id="ARBA00022801"/>
    </source>
</evidence>
<comment type="cofactor">
    <cofactor evidence="1">
        <name>Zn(2+)</name>
        <dbReference type="ChEBI" id="CHEBI:29105"/>
    </cofactor>
</comment>
<dbReference type="SMART" id="SM01154">
    <property type="entry name" value="DUF1704"/>
    <property type="match status" value="1"/>
</dbReference>
<keyword evidence="3" id="KW-0378">Hydrolase</keyword>
<dbReference type="EMBL" id="QZEI01000123">
    <property type="protein sequence ID" value="RLV57888.1"/>
    <property type="molecule type" value="Genomic_DNA"/>
</dbReference>